<reference evidence="11" key="1">
    <citation type="submission" date="2022-03" db="EMBL/GenBank/DDBJ databases">
        <title>A functionally conserved STORR gene fusion in Papaver species that diverged 16.8 million years ago.</title>
        <authorList>
            <person name="Catania T."/>
        </authorList>
    </citation>
    <scope>NUCLEOTIDE SEQUENCE</scope>
    <source>
        <strain evidence="11">S-191538</strain>
    </source>
</reference>
<keyword evidence="4 8" id="KW-1003">Cell membrane</keyword>
<feature type="domain" description="Casparian strip membrane protein" evidence="9">
    <location>
        <begin position="8"/>
        <end position="92"/>
    </location>
</feature>
<dbReference type="EMBL" id="JAJJMA010017867">
    <property type="protein sequence ID" value="MCL7023039.1"/>
    <property type="molecule type" value="Genomic_DNA"/>
</dbReference>
<accession>A0AA41V516</accession>
<dbReference type="AlphaFoldDB" id="A0AA41V516"/>
<evidence type="ECO:0000313" key="11">
    <source>
        <dbReference type="EMBL" id="MCL7024963.1"/>
    </source>
</evidence>
<evidence type="ECO:0000256" key="6">
    <source>
        <dbReference type="ARBA" id="ARBA00022989"/>
    </source>
</evidence>
<protein>
    <recommendedName>
        <fullName evidence="8">CASP-like protein</fullName>
    </recommendedName>
</protein>
<dbReference type="Pfam" id="PF04535">
    <property type="entry name" value="CASP_dom"/>
    <property type="match status" value="1"/>
</dbReference>
<evidence type="ECO:0000259" key="9">
    <source>
        <dbReference type="Pfam" id="PF04535"/>
    </source>
</evidence>
<keyword evidence="12" id="KW-1185">Reference proteome</keyword>
<dbReference type="PANTHER" id="PTHR32021:SF30">
    <property type="entry name" value="CASP-LIKE PROTEIN 5C1"/>
    <property type="match status" value="1"/>
</dbReference>
<feature type="transmembrane region" description="Helical" evidence="8">
    <location>
        <begin position="12"/>
        <end position="33"/>
    </location>
</feature>
<evidence type="ECO:0000256" key="1">
    <source>
        <dbReference type="ARBA" id="ARBA00004651"/>
    </source>
</evidence>
<evidence type="ECO:0000256" key="8">
    <source>
        <dbReference type="RuleBase" id="RU361233"/>
    </source>
</evidence>
<proteinExistence type="inferred from homology"/>
<dbReference type="Proteomes" id="UP001177140">
    <property type="component" value="Unassembled WGS sequence"/>
</dbReference>
<comment type="caution">
    <text evidence="11">The sequence shown here is derived from an EMBL/GenBank/DDBJ whole genome shotgun (WGS) entry which is preliminary data.</text>
</comment>
<evidence type="ECO:0000256" key="4">
    <source>
        <dbReference type="ARBA" id="ARBA00022475"/>
    </source>
</evidence>
<comment type="caution">
    <text evidence="8">Lacks conserved residue(s) required for the propagation of feature annotation.</text>
</comment>
<dbReference type="PANTHER" id="PTHR32021">
    <property type="entry name" value="CASP-LIKE PROTEIN 5B3"/>
    <property type="match status" value="1"/>
</dbReference>
<dbReference type="EMBL" id="JAJJMA010040237">
    <property type="protein sequence ID" value="MCL7024963.1"/>
    <property type="molecule type" value="Genomic_DNA"/>
</dbReference>
<dbReference type="InterPro" id="IPR045009">
    <property type="entry name" value="CASPL-5"/>
</dbReference>
<sequence length="104" mass="12099">MFRLTRPAGTFMSFIMRIVQILFSCSSLTLMALEDEFYGYSAFRYLLFVMGFLMSWGVIMAVVDGYSVRLGSPRRQPGIQMLIFIADWLVMIWCFCYNLPTIPH</sequence>
<comment type="subcellular location">
    <subcellularLocation>
        <location evidence="1 8">Cell membrane</location>
        <topology evidence="1 8">Multi-pass membrane protein</topology>
    </subcellularLocation>
</comment>
<feature type="transmembrane region" description="Helical" evidence="8">
    <location>
        <begin position="45"/>
        <end position="66"/>
    </location>
</feature>
<evidence type="ECO:0000313" key="10">
    <source>
        <dbReference type="EMBL" id="MCL7023039.1"/>
    </source>
</evidence>
<feature type="transmembrane region" description="Helical" evidence="8">
    <location>
        <begin position="78"/>
        <end position="100"/>
    </location>
</feature>
<dbReference type="GO" id="GO:0005886">
    <property type="term" value="C:plasma membrane"/>
    <property type="evidence" value="ECO:0007669"/>
    <property type="project" value="UniProtKB-SubCell"/>
</dbReference>
<name>A0AA41V516_PAPNU</name>
<evidence type="ECO:0000256" key="7">
    <source>
        <dbReference type="ARBA" id="ARBA00023136"/>
    </source>
</evidence>
<keyword evidence="5 8" id="KW-0812">Transmembrane</keyword>
<keyword evidence="6 8" id="KW-1133">Transmembrane helix</keyword>
<evidence type="ECO:0000256" key="3">
    <source>
        <dbReference type="ARBA" id="ARBA00011489"/>
    </source>
</evidence>
<gene>
    <name evidence="11" type="ORF">MKW94_014894</name>
    <name evidence="10" type="ORF">MKW94_025833</name>
</gene>
<evidence type="ECO:0000256" key="5">
    <source>
        <dbReference type="ARBA" id="ARBA00022692"/>
    </source>
</evidence>
<comment type="subunit">
    <text evidence="3 8">Homodimer and heterodimers.</text>
</comment>
<keyword evidence="7 8" id="KW-0472">Membrane</keyword>
<dbReference type="InterPro" id="IPR006702">
    <property type="entry name" value="CASP_dom"/>
</dbReference>
<organism evidence="11 12">
    <name type="scientific">Papaver nudicaule</name>
    <name type="common">Iceland poppy</name>
    <dbReference type="NCBI Taxonomy" id="74823"/>
    <lineage>
        <taxon>Eukaryota</taxon>
        <taxon>Viridiplantae</taxon>
        <taxon>Streptophyta</taxon>
        <taxon>Embryophyta</taxon>
        <taxon>Tracheophyta</taxon>
        <taxon>Spermatophyta</taxon>
        <taxon>Magnoliopsida</taxon>
        <taxon>Ranunculales</taxon>
        <taxon>Papaveraceae</taxon>
        <taxon>Papaveroideae</taxon>
        <taxon>Papaver</taxon>
    </lineage>
</organism>
<evidence type="ECO:0000313" key="12">
    <source>
        <dbReference type="Proteomes" id="UP001177140"/>
    </source>
</evidence>
<evidence type="ECO:0000256" key="2">
    <source>
        <dbReference type="ARBA" id="ARBA00007651"/>
    </source>
</evidence>
<comment type="similarity">
    <text evidence="2 8">Belongs to the Casparian strip membrane proteins (CASP) family.</text>
</comment>